<dbReference type="InterPro" id="IPR052533">
    <property type="entry name" value="WalJ/YycJ-like"/>
</dbReference>
<dbReference type="EMBL" id="BAAACI010000006">
    <property type="protein sequence ID" value="GAA0774460.1"/>
    <property type="molecule type" value="Genomic_DNA"/>
</dbReference>
<dbReference type="SUPFAM" id="SSF56281">
    <property type="entry name" value="Metallo-hydrolase/oxidoreductase"/>
    <property type="match status" value="1"/>
</dbReference>
<reference evidence="1 2" key="1">
    <citation type="journal article" date="2019" name="Int. J. Syst. Evol. Microbiol.">
        <title>The Global Catalogue of Microorganisms (GCM) 10K type strain sequencing project: providing services to taxonomists for standard genome sequencing and annotation.</title>
        <authorList>
            <consortium name="The Broad Institute Genomics Platform"/>
            <consortium name="The Broad Institute Genome Sequencing Center for Infectious Disease"/>
            <person name="Wu L."/>
            <person name="Ma J."/>
        </authorList>
    </citation>
    <scope>NUCLEOTIDE SEQUENCE [LARGE SCALE GENOMIC DNA]</scope>
    <source>
        <strain evidence="1 2">JCM 1417</strain>
    </source>
</reference>
<dbReference type="Proteomes" id="UP001501047">
    <property type="component" value="Unassembled WGS sequence"/>
</dbReference>
<dbReference type="PANTHER" id="PTHR47619">
    <property type="entry name" value="METALLO-HYDROLASE YYCJ-RELATED"/>
    <property type="match status" value="1"/>
</dbReference>
<evidence type="ECO:0000313" key="1">
    <source>
        <dbReference type="EMBL" id="GAA0774460.1"/>
    </source>
</evidence>
<protein>
    <submittedName>
        <fullName evidence="1">MBL fold metallo-hydrolase</fullName>
    </submittedName>
</protein>
<organism evidence="1 2">
    <name type="scientific">Clostridium subterminale</name>
    <dbReference type="NCBI Taxonomy" id="1550"/>
    <lineage>
        <taxon>Bacteria</taxon>
        <taxon>Bacillati</taxon>
        <taxon>Bacillota</taxon>
        <taxon>Clostridia</taxon>
        <taxon>Eubacteriales</taxon>
        <taxon>Clostridiaceae</taxon>
        <taxon>Clostridium</taxon>
    </lineage>
</organism>
<accession>A0ABN1KRW8</accession>
<proteinExistence type="predicted"/>
<gene>
    <name evidence="1" type="ORF">GCM10008908_24330</name>
</gene>
<name>A0ABN1KRW8_CLOSU</name>
<dbReference type="InterPro" id="IPR036866">
    <property type="entry name" value="RibonucZ/Hydroxyglut_hydro"/>
</dbReference>
<evidence type="ECO:0000313" key="2">
    <source>
        <dbReference type="Proteomes" id="UP001501047"/>
    </source>
</evidence>
<keyword evidence="2" id="KW-1185">Reference proteome</keyword>
<dbReference type="PANTHER" id="PTHR47619:SF1">
    <property type="entry name" value="EXODEOXYRIBONUCLEASE WALJ"/>
    <property type="match status" value="1"/>
</dbReference>
<dbReference type="Gene3D" id="3.60.15.10">
    <property type="entry name" value="Ribonuclease Z/Hydroxyacylglutathione hydrolase-like"/>
    <property type="match status" value="1"/>
</dbReference>
<sequence length="242" mass="27595">MATLSVLGSSSKGNCYVLRVGQDVLLLECGVAWKNIKKEIEKEPYDNIYCLITHHHKDHSKVYYKGLPLGVSVYTPNHIKTSLGGNVERINALETKSINNVGDFKVMPFKNYHSEPNGDYCPCVGYLIFHPSVGKILFTTDTYKIKYKFNDIDHILIECNYAEDILLNAEDKQGLERVVRSHMSLENLKETLKTWDLSNSKDITLLHVSERNGDKDLFKREIEELTGKTTNIAEKGVVLEWK</sequence>
<comment type="caution">
    <text evidence="1">The sequence shown here is derived from an EMBL/GenBank/DDBJ whole genome shotgun (WGS) entry which is preliminary data.</text>
</comment>